<protein>
    <submittedName>
        <fullName evidence="1">Uncharacterized protein</fullName>
    </submittedName>
</protein>
<accession>S4NZR5</accession>
<sequence length="71" mass="8199">MSDITENSVYRTHCKHRVGRKKPFFKNPKRVVYRNSYDRTCGVVLPDGPEPLPLLFLRKTSDCSRGPTPVH</sequence>
<reference evidence="1" key="1">
    <citation type="journal article" date="2013" name="BMC Genomics">
        <title>Unscrambling butterfly oogenesis.</title>
        <authorList>
            <person name="Carter J.M."/>
            <person name="Baker S.C."/>
            <person name="Pink R."/>
            <person name="Carter D.R."/>
            <person name="Collins A."/>
            <person name="Tomlin J."/>
            <person name="Gibbs M."/>
            <person name="Breuker C.J."/>
        </authorList>
    </citation>
    <scope>NUCLEOTIDE SEQUENCE</scope>
    <source>
        <tissue evidence="1">Ovary</tissue>
    </source>
</reference>
<evidence type="ECO:0000313" key="1">
    <source>
        <dbReference type="EMBL" id="JAA82854.1"/>
    </source>
</evidence>
<dbReference type="AlphaFoldDB" id="S4NZR5"/>
<organism evidence="1">
    <name type="scientific">Pararge aegeria</name>
    <name type="common">speckled wood butterfly</name>
    <dbReference type="NCBI Taxonomy" id="116150"/>
    <lineage>
        <taxon>Eukaryota</taxon>
        <taxon>Metazoa</taxon>
        <taxon>Ecdysozoa</taxon>
        <taxon>Arthropoda</taxon>
        <taxon>Hexapoda</taxon>
        <taxon>Insecta</taxon>
        <taxon>Pterygota</taxon>
        <taxon>Neoptera</taxon>
        <taxon>Endopterygota</taxon>
        <taxon>Lepidoptera</taxon>
        <taxon>Glossata</taxon>
        <taxon>Ditrysia</taxon>
        <taxon>Papilionoidea</taxon>
        <taxon>Nymphalidae</taxon>
        <taxon>Satyrinae</taxon>
        <taxon>Satyrini</taxon>
        <taxon>Parargina</taxon>
        <taxon>Pararge</taxon>
    </lineage>
</organism>
<reference evidence="1" key="2">
    <citation type="submission" date="2013-05" db="EMBL/GenBank/DDBJ databases">
        <authorList>
            <person name="Carter J.-M."/>
            <person name="Baker S.C."/>
            <person name="Pink R."/>
            <person name="Carter D.R.F."/>
            <person name="Collins A."/>
            <person name="Tomlin J."/>
            <person name="Gibbs M."/>
            <person name="Breuker C.J."/>
        </authorList>
    </citation>
    <scope>NUCLEOTIDE SEQUENCE</scope>
    <source>
        <tissue evidence="1">Ovary</tissue>
    </source>
</reference>
<dbReference type="EMBL" id="GAIX01009706">
    <property type="protein sequence ID" value="JAA82854.1"/>
    <property type="molecule type" value="Transcribed_RNA"/>
</dbReference>
<feature type="non-terminal residue" evidence="1">
    <location>
        <position position="71"/>
    </location>
</feature>
<proteinExistence type="predicted"/>
<name>S4NZR5_9NEOP</name>